<keyword evidence="1 3" id="KW-0597">Phosphoprotein</keyword>
<dbReference type="CDD" id="cd06170">
    <property type="entry name" value="LuxR_C_like"/>
    <property type="match status" value="1"/>
</dbReference>
<dbReference type="SMART" id="SM00421">
    <property type="entry name" value="HTH_LUXR"/>
    <property type="match status" value="1"/>
</dbReference>
<dbReference type="PROSITE" id="PS50043">
    <property type="entry name" value="HTH_LUXR_2"/>
    <property type="match status" value="1"/>
</dbReference>
<gene>
    <name evidence="6" type="ORF">ENR64_20725</name>
</gene>
<reference evidence="6" key="1">
    <citation type="journal article" date="2020" name="mSystems">
        <title>Genome- and Community-Level Interaction Insights into Carbon Utilization and Element Cycling Functions of Hydrothermarchaeota in Hydrothermal Sediment.</title>
        <authorList>
            <person name="Zhou Z."/>
            <person name="Liu Y."/>
            <person name="Xu W."/>
            <person name="Pan J."/>
            <person name="Luo Z.H."/>
            <person name="Li M."/>
        </authorList>
    </citation>
    <scope>NUCLEOTIDE SEQUENCE [LARGE SCALE GENOMIC DNA]</scope>
    <source>
        <strain evidence="6">SpSt-418</strain>
    </source>
</reference>
<dbReference type="Gene3D" id="3.40.50.2300">
    <property type="match status" value="1"/>
</dbReference>
<dbReference type="InterPro" id="IPR039420">
    <property type="entry name" value="WalR-like"/>
</dbReference>
<evidence type="ECO:0000259" key="5">
    <source>
        <dbReference type="PROSITE" id="PS50110"/>
    </source>
</evidence>
<dbReference type="Pfam" id="PF00196">
    <property type="entry name" value="GerE"/>
    <property type="match status" value="1"/>
</dbReference>
<feature type="domain" description="Response regulatory" evidence="5">
    <location>
        <begin position="8"/>
        <end position="124"/>
    </location>
</feature>
<evidence type="ECO:0000256" key="1">
    <source>
        <dbReference type="ARBA" id="ARBA00022553"/>
    </source>
</evidence>
<organism evidence="6">
    <name type="scientific">Oscillatoriales cyanobacterium SpSt-418</name>
    <dbReference type="NCBI Taxonomy" id="2282169"/>
    <lineage>
        <taxon>Bacteria</taxon>
        <taxon>Bacillati</taxon>
        <taxon>Cyanobacteriota</taxon>
        <taxon>Cyanophyceae</taxon>
        <taxon>Oscillatoriophycideae</taxon>
        <taxon>Oscillatoriales</taxon>
    </lineage>
</organism>
<dbReference type="InterPro" id="IPR001789">
    <property type="entry name" value="Sig_transdc_resp-reg_receiver"/>
</dbReference>
<feature type="modified residue" description="4-aspartylphosphate" evidence="3">
    <location>
        <position position="59"/>
    </location>
</feature>
<dbReference type="SMART" id="SM00448">
    <property type="entry name" value="REC"/>
    <property type="match status" value="1"/>
</dbReference>
<dbReference type="GO" id="GO:0006355">
    <property type="term" value="P:regulation of DNA-templated transcription"/>
    <property type="evidence" value="ECO:0007669"/>
    <property type="project" value="InterPro"/>
</dbReference>
<dbReference type="PANTHER" id="PTHR43214:SF43">
    <property type="entry name" value="TWO-COMPONENT RESPONSE REGULATOR"/>
    <property type="match status" value="1"/>
</dbReference>
<dbReference type="SUPFAM" id="SSF46894">
    <property type="entry name" value="C-terminal effector domain of the bipartite response regulators"/>
    <property type="match status" value="1"/>
</dbReference>
<dbReference type="PROSITE" id="PS00622">
    <property type="entry name" value="HTH_LUXR_1"/>
    <property type="match status" value="1"/>
</dbReference>
<dbReference type="PANTHER" id="PTHR43214">
    <property type="entry name" value="TWO-COMPONENT RESPONSE REGULATOR"/>
    <property type="match status" value="1"/>
</dbReference>
<dbReference type="InterPro" id="IPR016032">
    <property type="entry name" value="Sig_transdc_resp-reg_C-effctor"/>
</dbReference>
<evidence type="ECO:0000256" key="2">
    <source>
        <dbReference type="ARBA" id="ARBA00023125"/>
    </source>
</evidence>
<comment type="caution">
    <text evidence="6">The sequence shown here is derived from an EMBL/GenBank/DDBJ whole genome shotgun (WGS) entry which is preliminary data.</text>
</comment>
<dbReference type="EMBL" id="DSRU01000294">
    <property type="protein sequence ID" value="HFN00134.1"/>
    <property type="molecule type" value="Genomic_DNA"/>
</dbReference>
<feature type="domain" description="HTH luxR-type" evidence="4">
    <location>
        <begin position="140"/>
        <end position="205"/>
    </location>
</feature>
<dbReference type="PRINTS" id="PR00038">
    <property type="entry name" value="HTHLUXR"/>
</dbReference>
<name>A0A7C3PH13_9CYAN</name>
<evidence type="ECO:0000313" key="6">
    <source>
        <dbReference type="EMBL" id="HFN00134.1"/>
    </source>
</evidence>
<protein>
    <submittedName>
        <fullName evidence="6">Response regulator transcription factor</fullName>
    </submittedName>
</protein>
<sequence length="209" mass="23316">MTFNRPIQILIADDHPPMREGLTALLDKQADFQVIGMAGNGKDAIAQFRQHQPDVLLLDLRMPEMEGVEVVSTLCAEFANVRILILTTYDGDEDIYRALRAGAAGYVLKDVPCEELFDAIRRISVGQKYLASQVMLKLTERMVGSELTEREQDVLQLMVQGKGNREIADTLHIVEGTVKFHVRNILEKLGASDRTQAVTAALRRGLARL</sequence>
<dbReference type="PROSITE" id="PS50110">
    <property type="entry name" value="RESPONSE_REGULATORY"/>
    <property type="match status" value="1"/>
</dbReference>
<keyword evidence="2" id="KW-0238">DNA-binding</keyword>
<dbReference type="SUPFAM" id="SSF52172">
    <property type="entry name" value="CheY-like"/>
    <property type="match status" value="1"/>
</dbReference>
<dbReference type="Pfam" id="PF00072">
    <property type="entry name" value="Response_reg"/>
    <property type="match status" value="1"/>
</dbReference>
<dbReference type="AlphaFoldDB" id="A0A7C3PH13"/>
<proteinExistence type="predicted"/>
<dbReference type="GO" id="GO:0000160">
    <property type="term" value="P:phosphorelay signal transduction system"/>
    <property type="evidence" value="ECO:0007669"/>
    <property type="project" value="InterPro"/>
</dbReference>
<dbReference type="InterPro" id="IPR011006">
    <property type="entry name" value="CheY-like_superfamily"/>
</dbReference>
<accession>A0A7C3PH13</accession>
<evidence type="ECO:0000256" key="3">
    <source>
        <dbReference type="PROSITE-ProRule" id="PRU00169"/>
    </source>
</evidence>
<evidence type="ECO:0000259" key="4">
    <source>
        <dbReference type="PROSITE" id="PS50043"/>
    </source>
</evidence>
<dbReference type="InterPro" id="IPR058245">
    <property type="entry name" value="NreC/VraR/RcsB-like_REC"/>
</dbReference>
<dbReference type="CDD" id="cd17535">
    <property type="entry name" value="REC_NarL-like"/>
    <property type="match status" value="1"/>
</dbReference>
<dbReference type="GO" id="GO:0003677">
    <property type="term" value="F:DNA binding"/>
    <property type="evidence" value="ECO:0007669"/>
    <property type="project" value="UniProtKB-KW"/>
</dbReference>
<dbReference type="InterPro" id="IPR000792">
    <property type="entry name" value="Tscrpt_reg_LuxR_C"/>
</dbReference>